<dbReference type="STRING" id="867345.SAMN05421693_1146"/>
<reference evidence="2 3" key="1">
    <citation type="submission" date="2016-10" db="EMBL/GenBank/DDBJ databases">
        <authorList>
            <person name="de Groot N.N."/>
        </authorList>
    </citation>
    <scope>NUCLEOTIDE SEQUENCE [LARGE SCALE GENOMIC DNA]</scope>
    <source>
        <strain evidence="2 3">B7-7</strain>
    </source>
</reference>
<keyword evidence="1" id="KW-0812">Transmembrane</keyword>
<dbReference type="OrthoDB" id="8547299at2"/>
<protein>
    <submittedName>
        <fullName evidence="2">Type IV pilus assembly protein PilV</fullName>
    </submittedName>
</protein>
<dbReference type="NCBIfam" id="TIGR02523">
    <property type="entry name" value="type_IV_pilV"/>
    <property type="match status" value="1"/>
</dbReference>
<evidence type="ECO:0000313" key="3">
    <source>
        <dbReference type="Proteomes" id="UP000199496"/>
    </source>
</evidence>
<evidence type="ECO:0000313" key="2">
    <source>
        <dbReference type="EMBL" id="SEQ00883.1"/>
    </source>
</evidence>
<dbReference type="NCBIfam" id="TIGR02532">
    <property type="entry name" value="IV_pilin_GFxxxE"/>
    <property type="match status" value="1"/>
</dbReference>
<accession>A0A1H9CJK3</accession>
<dbReference type="PROSITE" id="PS00409">
    <property type="entry name" value="PROKAR_NTER_METHYL"/>
    <property type="match status" value="1"/>
</dbReference>
<keyword evidence="1" id="KW-0472">Membrane</keyword>
<sequence>MAQVRAPFPHRRGAGGFSLIEVMVALLVLSIGLLGLAALQLTALRGAHSAYQHTLASIMAMDAGERLWLSLAQADMTPAAVHTDWVTHWGTSTPSTAAPLPALDASTLTCHGPHCTITVRWAEQRFGADESFPGFEYHITLPTGGGS</sequence>
<dbReference type="InterPro" id="IPR012902">
    <property type="entry name" value="N_methyl_site"/>
</dbReference>
<organism evidence="2 3">
    <name type="scientific">Ectothiorhodospira magna</name>
    <dbReference type="NCBI Taxonomy" id="867345"/>
    <lineage>
        <taxon>Bacteria</taxon>
        <taxon>Pseudomonadati</taxon>
        <taxon>Pseudomonadota</taxon>
        <taxon>Gammaproteobacteria</taxon>
        <taxon>Chromatiales</taxon>
        <taxon>Ectothiorhodospiraceae</taxon>
        <taxon>Ectothiorhodospira</taxon>
    </lineage>
</organism>
<feature type="transmembrane region" description="Helical" evidence="1">
    <location>
        <begin position="17"/>
        <end position="39"/>
    </location>
</feature>
<name>A0A1H9CJK3_9GAMM</name>
<gene>
    <name evidence="2" type="ORF">SAMN05421693_1146</name>
</gene>
<dbReference type="Pfam" id="PF07963">
    <property type="entry name" value="N_methyl"/>
    <property type="match status" value="1"/>
</dbReference>
<keyword evidence="1" id="KW-1133">Transmembrane helix</keyword>
<keyword evidence="3" id="KW-1185">Reference proteome</keyword>
<dbReference type="InterPro" id="IPR013362">
    <property type="entry name" value="Pilus_4_PilV"/>
</dbReference>
<evidence type="ECO:0000256" key="1">
    <source>
        <dbReference type="SAM" id="Phobius"/>
    </source>
</evidence>
<dbReference type="EMBL" id="FOFO01000014">
    <property type="protein sequence ID" value="SEQ00883.1"/>
    <property type="molecule type" value="Genomic_DNA"/>
</dbReference>
<dbReference type="RefSeq" id="WP_090206399.1">
    <property type="nucleotide sequence ID" value="NZ_FOFO01000014.1"/>
</dbReference>
<proteinExistence type="predicted"/>
<dbReference type="Proteomes" id="UP000199496">
    <property type="component" value="Unassembled WGS sequence"/>
</dbReference>
<dbReference type="AlphaFoldDB" id="A0A1H9CJK3"/>